<dbReference type="AlphaFoldDB" id="A0A7M7Q3G5"/>
<dbReference type="GeneID" id="103317177"/>
<reference evidence="2" key="1">
    <citation type="submission" date="2021-01" db="UniProtKB">
        <authorList>
            <consortium name="EnsemblMetazoa"/>
        </authorList>
    </citation>
    <scope>IDENTIFICATION</scope>
</reference>
<feature type="region of interest" description="Disordered" evidence="1">
    <location>
        <begin position="95"/>
        <end position="115"/>
    </location>
</feature>
<evidence type="ECO:0000313" key="3">
    <source>
        <dbReference type="Proteomes" id="UP000002358"/>
    </source>
</evidence>
<feature type="compositionally biased region" description="Basic residues" evidence="1">
    <location>
        <begin position="105"/>
        <end position="115"/>
    </location>
</feature>
<evidence type="ECO:0000256" key="1">
    <source>
        <dbReference type="SAM" id="MobiDB-lite"/>
    </source>
</evidence>
<dbReference type="SMR" id="A0A7M7Q3G5"/>
<keyword evidence="3" id="KW-1185">Reference proteome</keyword>
<dbReference type="RefSeq" id="XP_031779284.1">
    <property type="nucleotide sequence ID" value="XM_031923424.2"/>
</dbReference>
<evidence type="ECO:0000313" key="2">
    <source>
        <dbReference type="EnsemblMetazoa" id="XP_031779284"/>
    </source>
</evidence>
<protein>
    <submittedName>
        <fullName evidence="2">Uncharacterized protein</fullName>
    </submittedName>
</protein>
<organism evidence="2 3">
    <name type="scientific">Nasonia vitripennis</name>
    <name type="common">Parasitic wasp</name>
    <dbReference type="NCBI Taxonomy" id="7425"/>
    <lineage>
        <taxon>Eukaryota</taxon>
        <taxon>Metazoa</taxon>
        <taxon>Ecdysozoa</taxon>
        <taxon>Arthropoda</taxon>
        <taxon>Hexapoda</taxon>
        <taxon>Insecta</taxon>
        <taxon>Pterygota</taxon>
        <taxon>Neoptera</taxon>
        <taxon>Endopterygota</taxon>
        <taxon>Hymenoptera</taxon>
        <taxon>Apocrita</taxon>
        <taxon>Proctotrupomorpha</taxon>
        <taxon>Chalcidoidea</taxon>
        <taxon>Pteromalidae</taxon>
        <taxon>Pteromalinae</taxon>
        <taxon>Nasonia</taxon>
    </lineage>
</organism>
<dbReference type="InParanoid" id="A0A7M7Q3G5"/>
<dbReference type="EnsemblMetazoa" id="XM_031923424">
    <property type="protein sequence ID" value="XP_031779284"/>
    <property type="gene ID" value="LOC103317177"/>
</dbReference>
<accession>A0A7M7Q3G5</accession>
<sequence>MEVDITCDGYEETCVVLEDGYILMSYLDLYPKSFSIFYEKNGKLYPTKKEENKFKAVDGISKYKVVFMPTSTSKSSLTEQQQIKFSDIMSNIHDFSESSNDKNKPKVRPKIGKKKTALKKWVKKRHCL</sequence>
<dbReference type="Proteomes" id="UP000002358">
    <property type="component" value="Chromosome 2"/>
</dbReference>
<proteinExistence type="predicted"/>
<dbReference type="KEGG" id="nvi:103317177"/>
<feature type="compositionally biased region" description="Basic and acidic residues" evidence="1">
    <location>
        <begin position="95"/>
        <end position="104"/>
    </location>
</feature>
<name>A0A7M7Q3G5_NASVI</name>